<proteinExistence type="predicted"/>
<comment type="caution">
    <text evidence="1">The sequence shown here is derived from an EMBL/GenBank/DDBJ whole genome shotgun (WGS) entry which is preliminary data.</text>
</comment>
<sequence length="186" mass="21452">MGKTLKFLPPTKRDGKLVVKIDEEDVKEQSEQWKTTLVGYVIGDKPIESLMDNYVTNVWNSVAKPHILVHDEGRDTIDCWYLEQENAWTRKEEGGYQNCNGRRPKWRKVEPKVSKVWVAKLNHPELGDIEPMNVTEEEVPAQMDGITDHDSRPMESGWAHFVLDDCPHNKSMDLENKAPCEAYHPP</sequence>
<name>A0ABS8UMQ4_DATST</name>
<dbReference type="EMBL" id="JACEIK010002171">
    <property type="protein sequence ID" value="MCD9559596.1"/>
    <property type="molecule type" value="Genomic_DNA"/>
</dbReference>
<dbReference type="PANTHER" id="PTHR33233">
    <property type="entry name" value="ENDONUCLEASE/EXONUCLEASE/PHOSPHATASE"/>
    <property type="match status" value="1"/>
</dbReference>
<evidence type="ECO:0000313" key="2">
    <source>
        <dbReference type="Proteomes" id="UP000823775"/>
    </source>
</evidence>
<dbReference type="PANTHER" id="PTHR33233:SF17">
    <property type="entry name" value="DUF4283 DOMAIN-CONTAINING PROTEIN"/>
    <property type="match status" value="1"/>
</dbReference>
<organism evidence="1 2">
    <name type="scientific">Datura stramonium</name>
    <name type="common">Jimsonweed</name>
    <name type="synonym">Common thornapple</name>
    <dbReference type="NCBI Taxonomy" id="4076"/>
    <lineage>
        <taxon>Eukaryota</taxon>
        <taxon>Viridiplantae</taxon>
        <taxon>Streptophyta</taxon>
        <taxon>Embryophyta</taxon>
        <taxon>Tracheophyta</taxon>
        <taxon>Spermatophyta</taxon>
        <taxon>Magnoliopsida</taxon>
        <taxon>eudicotyledons</taxon>
        <taxon>Gunneridae</taxon>
        <taxon>Pentapetalae</taxon>
        <taxon>asterids</taxon>
        <taxon>lamiids</taxon>
        <taxon>Solanales</taxon>
        <taxon>Solanaceae</taxon>
        <taxon>Solanoideae</taxon>
        <taxon>Datureae</taxon>
        <taxon>Datura</taxon>
    </lineage>
</organism>
<accession>A0ABS8UMQ4</accession>
<protein>
    <submittedName>
        <fullName evidence="1">Uncharacterized protein</fullName>
    </submittedName>
</protein>
<keyword evidence="2" id="KW-1185">Reference proteome</keyword>
<gene>
    <name evidence="1" type="ORF">HAX54_017651</name>
</gene>
<dbReference type="Proteomes" id="UP000823775">
    <property type="component" value="Unassembled WGS sequence"/>
</dbReference>
<evidence type="ECO:0000313" key="1">
    <source>
        <dbReference type="EMBL" id="MCD9559596.1"/>
    </source>
</evidence>
<reference evidence="1 2" key="1">
    <citation type="journal article" date="2021" name="BMC Genomics">
        <title>Datura genome reveals duplications of psychoactive alkaloid biosynthetic genes and high mutation rate following tissue culture.</title>
        <authorList>
            <person name="Rajewski A."/>
            <person name="Carter-House D."/>
            <person name="Stajich J."/>
            <person name="Litt A."/>
        </authorList>
    </citation>
    <scope>NUCLEOTIDE SEQUENCE [LARGE SCALE GENOMIC DNA]</scope>
    <source>
        <strain evidence="1">AR-01</strain>
    </source>
</reference>